<proteinExistence type="inferred from homology"/>
<keyword evidence="6" id="KW-1185">Reference proteome</keyword>
<accession>A0ABR3G5T1</accession>
<comment type="similarity">
    <text evidence="1 3">Belongs to the prefoldin subunit alpha family.</text>
</comment>
<organism evidence="5 6">
    <name type="scientific">Discina gigas</name>
    <dbReference type="NCBI Taxonomy" id="1032678"/>
    <lineage>
        <taxon>Eukaryota</taxon>
        <taxon>Fungi</taxon>
        <taxon>Dikarya</taxon>
        <taxon>Ascomycota</taxon>
        <taxon>Pezizomycotina</taxon>
        <taxon>Pezizomycetes</taxon>
        <taxon>Pezizales</taxon>
        <taxon>Discinaceae</taxon>
        <taxon>Discina</taxon>
    </lineage>
</organism>
<comment type="function">
    <text evidence="3">Binds specifically to cytosolic chaperonin (c-CPN) and transfers target proteins to it. Binds to nascent polypeptide chain and promotes folding in an environment in which there are many competing pathways for nonnative proteins.</text>
</comment>
<dbReference type="Pfam" id="PF02996">
    <property type="entry name" value="Prefoldin"/>
    <property type="match status" value="1"/>
</dbReference>
<dbReference type="Proteomes" id="UP001447188">
    <property type="component" value="Unassembled WGS sequence"/>
</dbReference>
<evidence type="ECO:0000256" key="2">
    <source>
        <dbReference type="ARBA" id="ARBA00023186"/>
    </source>
</evidence>
<evidence type="ECO:0000256" key="1">
    <source>
        <dbReference type="ARBA" id="ARBA00010048"/>
    </source>
</evidence>
<gene>
    <name evidence="5" type="primary">PRF1</name>
    <name evidence="5" type="ORF">Q9L58_009835</name>
</gene>
<evidence type="ECO:0000256" key="3">
    <source>
        <dbReference type="PIRNR" id="PIRNR016396"/>
    </source>
</evidence>
<evidence type="ECO:0000256" key="4">
    <source>
        <dbReference type="SAM" id="Coils"/>
    </source>
</evidence>
<feature type="coiled-coil region" evidence="4">
    <location>
        <begin position="134"/>
        <end position="168"/>
    </location>
</feature>
<keyword evidence="2 3" id="KW-0143">Chaperone</keyword>
<evidence type="ECO:0000313" key="5">
    <source>
        <dbReference type="EMBL" id="KAL0631304.1"/>
    </source>
</evidence>
<dbReference type="CDD" id="cd23156">
    <property type="entry name" value="Prefoldin_3"/>
    <property type="match status" value="1"/>
</dbReference>
<keyword evidence="4" id="KW-0175">Coiled coil</keyword>
<dbReference type="EMBL" id="JBBBZM010000268">
    <property type="protein sequence ID" value="KAL0631304.1"/>
    <property type="molecule type" value="Genomic_DNA"/>
</dbReference>
<reference evidence="5 6" key="1">
    <citation type="submission" date="2024-02" db="EMBL/GenBank/DDBJ databases">
        <title>Discinaceae phylogenomics.</title>
        <authorList>
            <person name="Dirks A.C."/>
            <person name="James T.Y."/>
        </authorList>
    </citation>
    <scope>NUCLEOTIDE SEQUENCE [LARGE SCALE GENOMIC DNA]</scope>
    <source>
        <strain evidence="5 6">ACD0624</strain>
    </source>
</reference>
<dbReference type="InterPro" id="IPR009053">
    <property type="entry name" value="Prefoldin"/>
</dbReference>
<dbReference type="PANTHER" id="PTHR12409:SF0">
    <property type="entry name" value="PREFOLDIN SUBUNIT 3"/>
    <property type="match status" value="1"/>
</dbReference>
<dbReference type="PANTHER" id="PTHR12409">
    <property type="entry name" value="PREFOLDIN SUBUNIT 3"/>
    <property type="match status" value="1"/>
</dbReference>
<protein>
    <recommendedName>
        <fullName evidence="3">Prefoldin subunit 3</fullName>
    </recommendedName>
</protein>
<sequence>MAESSSEAQSNPRGIPVAPFVDDVEKFVDSRADIEPNLKKFQEMIAKYQFMEMNTQRRAAGLRDKIPDIQKTLDTVMFLESRKESSPEIESTFELNDTLFAKAKVSATDEVYLWLGVNTRQANVMLSYPVAEALVLLKGKLAAAKESLSNCEEDMDFLRQQITTLEVNTARLYNYEVTMKRKEKEEAERGAGDI</sequence>
<dbReference type="PIRSF" id="PIRSF016396">
    <property type="entry name" value="Prefoldin_subunit_3"/>
    <property type="match status" value="1"/>
</dbReference>
<dbReference type="SUPFAM" id="SSF46579">
    <property type="entry name" value="Prefoldin"/>
    <property type="match status" value="1"/>
</dbReference>
<comment type="caution">
    <text evidence="5">The sequence shown here is derived from an EMBL/GenBank/DDBJ whole genome shotgun (WGS) entry which is preliminary data.</text>
</comment>
<name>A0ABR3G5T1_9PEZI</name>
<dbReference type="InterPro" id="IPR004127">
    <property type="entry name" value="Prefoldin_subunit_alpha"/>
</dbReference>
<comment type="subunit">
    <text evidence="3">Heterohexamer of two PFD-alpha type and four PFD-beta type subunits.</text>
</comment>
<evidence type="ECO:0000313" key="6">
    <source>
        <dbReference type="Proteomes" id="UP001447188"/>
    </source>
</evidence>
<dbReference type="Gene3D" id="1.10.287.370">
    <property type="match status" value="1"/>
</dbReference>
<dbReference type="InterPro" id="IPR016655">
    <property type="entry name" value="PFD3"/>
</dbReference>